<feature type="chain" id="PRO_5042135387" evidence="2">
    <location>
        <begin position="29"/>
        <end position="251"/>
    </location>
</feature>
<keyword evidence="4" id="KW-1185">Reference proteome</keyword>
<feature type="signal peptide" evidence="2">
    <location>
        <begin position="1"/>
        <end position="28"/>
    </location>
</feature>
<dbReference type="GeneID" id="83217217"/>
<protein>
    <submittedName>
        <fullName evidence="3">Uncharacterized protein</fullName>
    </submittedName>
</protein>
<feature type="compositionally biased region" description="Low complexity" evidence="1">
    <location>
        <begin position="47"/>
        <end position="65"/>
    </location>
</feature>
<keyword evidence="2" id="KW-0732">Signal</keyword>
<comment type="caution">
    <text evidence="3">The sequence shown here is derived from an EMBL/GenBank/DDBJ whole genome shotgun (WGS) entry which is preliminary data.</text>
</comment>
<dbReference type="EMBL" id="JARTCD010000060">
    <property type="protein sequence ID" value="KAJ8654506.1"/>
    <property type="molecule type" value="Genomic_DNA"/>
</dbReference>
<evidence type="ECO:0000256" key="1">
    <source>
        <dbReference type="SAM" id="MobiDB-lite"/>
    </source>
</evidence>
<proteinExistence type="predicted"/>
<evidence type="ECO:0000256" key="2">
    <source>
        <dbReference type="SAM" id="SignalP"/>
    </source>
</evidence>
<name>A0AAD7UYN6_9FUNG</name>
<evidence type="ECO:0000313" key="3">
    <source>
        <dbReference type="EMBL" id="KAJ8654506.1"/>
    </source>
</evidence>
<dbReference type="Proteomes" id="UP001234581">
    <property type="component" value="Unassembled WGS sequence"/>
</dbReference>
<reference evidence="3 4" key="1">
    <citation type="submission" date="2023-03" db="EMBL/GenBank/DDBJ databases">
        <title>Genome sequence of Lichtheimia ornata CBS 291.66.</title>
        <authorList>
            <person name="Mohabir J.T."/>
            <person name="Shea T.P."/>
            <person name="Kurbessoian T."/>
            <person name="Berby B."/>
            <person name="Fontaine J."/>
            <person name="Livny J."/>
            <person name="Gnirke A."/>
            <person name="Stajich J.E."/>
            <person name="Cuomo C.A."/>
        </authorList>
    </citation>
    <scope>NUCLEOTIDE SEQUENCE [LARGE SCALE GENOMIC DNA]</scope>
    <source>
        <strain evidence="3">CBS 291.66</strain>
    </source>
</reference>
<feature type="region of interest" description="Disordered" evidence="1">
    <location>
        <begin position="24"/>
        <end position="92"/>
    </location>
</feature>
<dbReference type="RefSeq" id="XP_058339420.1">
    <property type="nucleotide sequence ID" value="XM_058489798.1"/>
</dbReference>
<organism evidence="3 4">
    <name type="scientific">Lichtheimia ornata</name>
    <dbReference type="NCBI Taxonomy" id="688661"/>
    <lineage>
        <taxon>Eukaryota</taxon>
        <taxon>Fungi</taxon>
        <taxon>Fungi incertae sedis</taxon>
        <taxon>Mucoromycota</taxon>
        <taxon>Mucoromycotina</taxon>
        <taxon>Mucoromycetes</taxon>
        <taxon>Mucorales</taxon>
        <taxon>Lichtheimiaceae</taxon>
        <taxon>Lichtheimia</taxon>
    </lineage>
</organism>
<dbReference type="AlphaFoldDB" id="A0AAD7UYN6"/>
<accession>A0AAD7UYN6</accession>
<evidence type="ECO:0000313" key="4">
    <source>
        <dbReference type="Proteomes" id="UP001234581"/>
    </source>
</evidence>
<gene>
    <name evidence="3" type="ORF">O0I10_009812</name>
</gene>
<sequence>MSRRHKKSRSCTVLPLPLALTSSIATHASDPMDTRSPHPEPYPKATSSCSSSTSNSSHNSSISSSQDAQSGGHLTPSYDANSREENTTVRSGLSSLLRHRTAPFPLPSFCIFSRKALSHESAPQGEIVPYFYPESVPMDSICMLVGVLESLLRTMDDITNDQAGEEDEDMDEDDDDYEQLCKIIGLGTFKVAIWKGWEEDRGLAVILSTQFPDHVVTDRMQAIQDTLKDGAEETNEVLGSRIITMIHRLFK</sequence>